<comment type="caution">
    <text evidence="1">The sequence shown here is derived from an EMBL/GenBank/DDBJ whole genome shotgun (WGS) entry which is preliminary data.</text>
</comment>
<reference evidence="1 2" key="1">
    <citation type="journal article" date="2019" name="Commun. Biol.">
        <title>The bagworm genome reveals a unique fibroin gene that provides high tensile strength.</title>
        <authorList>
            <person name="Kono N."/>
            <person name="Nakamura H."/>
            <person name="Ohtoshi R."/>
            <person name="Tomita M."/>
            <person name="Numata K."/>
            <person name="Arakawa K."/>
        </authorList>
    </citation>
    <scope>NUCLEOTIDE SEQUENCE [LARGE SCALE GENOMIC DNA]</scope>
</reference>
<evidence type="ECO:0000313" key="2">
    <source>
        <dbReference type="Proteomes" id="UP000299102"/>
    </source>
</evidence>
<accession>A0A4C1W6Q6</accession>
<organism evidence="1 2">
    <name type="scientific">Eumeta variegata</name>
    <name type="common">Bagworm moth</name>
    <name type="synonym">Eumeta japonica</name>
    <dbReference type="NCBI Taxonomy" id="151549"/>
    <lineage>
        <taxon>Eukaryota</taxon>
        <taxon>Metazoa</taxon>
        <taxon>Ecdysozoa</taxon>
        <taxon>Arthropoda</taxon>
        <taxon>Hexapoda</taxon>
        <taxon>Insecta</taxon>
        <taxon>Pterygota</taxon>
        <taxon>Neoptera</taxon>
        <taxon>Endopterygota</taxon>
        <taxon>Lepidoptera</taxon>
        <taxon>Glossata</taxon>
        <taxon>Ditrysia</taxon>
        <taxon>Tineoidea</taxon>
        <taxon>Psychidae</taxon>
        <taxon>Oiketicinae</taxon>
        <taxon>Eumeta</taxon>
    </lineage>
</organism>
<dbReference type="Proteomes" id="UP000299102">
    <property type="component" value="Unassembled WGS sequence"/>
</dbReference>
<dbReference type="EMBL" id="BGZK01000479">
    <property type="protein sequence ID" value="GBP46219.1"/>
    <property type="molecule type" value="Genomic_DNA"/>
</dbReference>
<name>A0A4C1W6Q6_EUMVA</name>
<proteinExistence type="predicted"/>
<gene>
    <name evidence="1" type="ORF">EVAR_82218_1</name>
</gene>
<sequence length="101" mass="11676">MHRDRDHKAYRRRFIGFPTKRNTVKSVSTRKLRGRLFYGGNLRARRNGSGMGRAPLFFLRRCPYAETLSRYESPDCGTKRGNYACAVTPIQPMPPRGELLN</sequence>
<keyword evidence="2" id="KW-1185">Reference proteome</keyword>
<evidence type="ECO:0000313" key="1">
    <source>
        <dbReference type="EMBL" id="GBP46219.1"/>
    </source>
</evidence>
<dbReference type="AlphaFoldDB" id="A0A4C1W6Q6"/>
<protein>
    <submittedName>
        <fullName evidence="1">Uncharacterized protein</fullName>
    </submittedName>
</protein>